<dbReference type="InterPro" id="IPR036383">
    <property type="entry name" value="TSP1_rpt_sf"/>
</dbReference>
<dbReference type="Proteomes" id="UP000230423">
    <property type="component" value="Unassembled WGS sequence"/>
</dbReference>
<reference evidence="1 2" key="1">
    <citation type="submission" date="2015-09" db="EMBL/GenBank/DDBJ databases">
        <title>Draft genome of the parasitic nematode Teladorsagia circumcincta isolate WARC Sus (inbred).</title>
        <authorList>
            <person name="Mitreva M."/>
        </authorList>
    </citation>
    <scope>NUCLEOTIDE SEQUENCE [LARGE SCALE GENOMIC DNA]</scope>
    <source>
        <strain evidence="1 2">S</strain>
    </source>
</reference>
<organism evidence="1 2">
    <name type="scientific">Teladorsagia circumcincta</name>
    <name type="common">Brown stomach worm</name>
    <name type="synonym">Ostertagia circumcincta</name>
    <dbReference type="NCBI Taxonomy" id="45464"/>
    <lineage>
        <taxon>Eukaryota</taxon>
        <taxon>Metazoa</taxon>
        <taxon>Ecdysozoa</taxon>
        <taxon>Nematoda</taxon>
        <taxon>Chromadorea</taxon>
        <taxon>Rhabditida</taxon>
        <taxon>Rhabditina</taxon>
        <taxon>Rhabditomorpha</taxon>
        <taxon>Strongyloidea</taxon>
        <taxon>Trichostrongylidae</taxon>
        <taxon>Teladorsagia</taxon>
    </lineage>
</organism>
<dbReference type="SUPFAM" id="SSF82895">
    <property type="entry name" value="TSP-1 type 1 repeat"/>
    <property type="match status" value="1"/>
</dbReference>
<name>A0A2G9UGF6_TELCI</name>
<dbReference type="AlphaFoldDB" id="A0A2G9UGF6"/>
<evidence type="ECO:0000313" key="2">
    <source>
        <dbReference type="Proteomes" id="UP000230423"/>
    </source>
</evidence>
<gene>
    <name evidence="1" type="ORF">TELCIR_08859</name>
</gene>
<dbReference type="SMART" id="SM00209">
    <property type="entry name" value="TSP1"/>
    <property type="match status" value="1"/>
</dbReference>
<evidence type="ECO:0000313" key="1">
    <source>
        <dbReference type="EMBL" id="PIO69321.1"/>
    </source>
</evidence>
<dbReference type="Pfam" id="PF00090">
    <property type="entry name" value="TSP_1"/>
    <property type="match status" value="1"/>
</dbReference>
<dbReference type="EMBL" id="KZ346703">
    <property type="protein sequence ID" value="PIO69321.1"/>
    <property type="molecule type" value="Genomic_DNA"/>
</dbReference>
<keyword evidence="2" id="KW-1185">Reference proteome</keyword>
<dbReference type="InterPro" id="IPR000884">
    <property type="entry name" value="TSP1_rpt"/>
</dbReference>
<dbReference type="Gene3D" id="2.20.100.10">
    <property type="entry name" value="Thrombospondin type-1 (TSP1) repeat"/>
    <property type="match status" value="1"/>
</dbReference>
<sequence length="241" mass="25119">MALIAGDLRYIGCSAYSLGTGVQATGCTTCTLPPATAPCSTCQTAPPAPPITMPPSQWGEWGAFGPCTVSCGGGTRTRQRLCNGGCSTCQCLGSSVDIQSCNTAACPTICTTCQQIQPHYDPPVTQAPCTTCQQIPHYDPPVTQAPCTTCQQVPHYDPPVTPAPCLTCSQYQQPAPAPTYIQPAPSSSLGKVGARSSYLPKGICKGSKDLIICPKVQKFPKTVINDLQTLHDSAATHVGNT</sequence>
<accession>A0A2G9UGF6</accession>
<dbReference type="OrthoDB" id="5989160at2759"/>
<dbReference type="PROSITE" id="PS50092">
    <property type="entry name" value="TSP1"/>
    <property type="match status" value="1"/>
</dbReference>
<proteinExistence type="predicted"/>
<protein>
    <submittedName>
        <fullName evidence="1">Thrombospondin type 1 domain protein</fullName>
    </submittedName>
</protein>